<protein>
    <recommendedName>
        <fullName evidence="3">Peptidyl-prolyl cis-trans isomerase</fullName>
        <ecNumber evidence="3">5.2.1.8</ecNumber>
    </recommendedName>
</protein>
<dbReference type="PROSITE" id="PS51257">
    <property type="entry name" value="PROKAR_LIPOPROTEIN"/>
    <property type="match status" value="1"/>
</dbReference>
<feature type="domain" description="PpiC" evidence="5">
    <location>
        <begin position="142"/>
        <end position="237"/>
    </location>
</feature>
<evidence type="ECO:0000256" key="4">
    <source>
        <dbReference type="SAM" id="Phobius"/>
    </source>
</evidence>
<keyword evidence="2 3" id="KW-0697">Rotamase</keyword>
<accession>A0A813D279</accession>
<proteinExistence type="predicted"/>
<evidence type="ECO:0000313" key="7">
    <source>
        <dbReference type="EMBL" id="CAE8683131.1"/>
    </source>
</evidence>
<keyword evidence="1 2" id="KW-0413">Isomerase</keyword>
<evidence type="ECO:0000256" key="3">
    <source>
        <dbReference type="RuleBase" id="RU363014"/>
    </source>
</evidence>
<dbReference type="Gene3D" id="3.10.50.40">
    <property type="match status" value="1"/>
</dbReference>
<evidence type="ECO:0000313" key="6">
    <source>
        <dbReference type="EMBL" id="CAE8581632.1"/>
    </source>
</evidence>
<keyword evidence="4" id="KW-0812">Transmembrane</keyword>
<keyword evidence="8" id="KW-1185">Reference proteome</keyword>
<organism evidence="6 8">
    <name type="scientific">Polarella glacialis</name>
    <name type="common">Dinoflagellate</name>
    <dbReference type="NCBI Taxonomy" id="89957"/>
    <lineage>
        <taxon>Eukaryota</taxon>
        <taxon>Sar</taxon>
        <taxon>Alveolata</taxon>
        <taxon>Dinophyceae</taxon>
        <taxon>Suessiales</taxon>
        <taxon>Suessiaceae</taxon>
        <taxon>Polarella</taxon>
    </lineage>
</organism>
<dbReference type="OrthoDB" id="1911748at2759"/>
<dbReference type="Proteomes" id="UP000626109">
    <property type="component" value="Unassembled WGS sequence"/>
</dbReference>
<comment type="caution">
    <text evidence="6">The sequence shown here is derived from an EMBL/GenBank/DDBJ whole genome shotgun (WGS) entry which is preliminary data.</text>
</comment>
<dbReference type="InterPro" id="IPR052204">
    <property type="entry name" value="PpiC/parvulin_rotamase"/>
</dbReference>
<dbReference type="InterPro" id="IPR000297">
    <property type="entry name" value="PPIase_PpiC"/>
</dbReference>
<gene>
    <name evidence="6" type="ORF">PGLA1383_LOCUS648</name>
    <name evidence="7" type="ORF">PGLA2088_LOCUS23307</name>
</gene>
<dbReference type="EMBL" id="CAJNNV010000149">
    <property type="protein sequence ID" value="CAE8581632.1"/>
    <property type="molecule type" value="Genomic_DNA"/>
</dbReference>
<dbReference type="PANTHER" id="PTHR43629:SF3">
    <property type="entry name" value="PEPTIDYL-PROLYL CIS-TRANS ISOMERASE C"/>
    <property type="match status" value="1"/>
</dbReference>
<dbReference type="GO" id="GO:0003755">
    <property type="term" value="F:peptidyl-prolyl cis-trans isomerase activity"/>
    <property type="evidence" value="ECO:0007669"/>
    <property type="project" value="UniProtKB-UniRule"/>
</dbReference>
<evidence type="ECO:0000256" key="2">
    <source>
        <dbReference type="PROSITE-ProRule" id="PRU00278"/>
    </source>
</evidence>
<sequence length="242" mass="24731">MAQQRQAARRRSRVGAGSLLLCGCLAGFLNMALVIGPSFIPTGGQRTPGGERQSGYACLSRTLGSSVSAAVSSVVLGTLAAVQPSAAAPDVPAALVAAQSAAASDVPAAAGISFVKPSGTATDIVIGVLAVVFLYVNFKPDGKTASASHILVKSEAEAQELNEQLSSGIVTLEDFQALAKANSTCPSAAKGGDLGSFGEGAMVKEFDAVVFNPSMEMGMPHGPVQTQFGYHLIWVTERSFKD</sequence>
<dbReference type="AlphaFoldDB" id="A0A813D279"/>
<feature type="transmembrane region" description="Helical" evidence="4">
    <location>
        <begin position="20"/>
        <end position="40"/>
    </location>
</feature>
<evidence type="ECO:0000259" key="5">
    <source>
        <dbReference type="PROSITE" id="PS50198"/>
    </source>
</evidence>
<dbReference type="PANTHER" id="PTHR43629">
    <property type="entry name" value="PEPTIDYL-PROLYL CIS-TRANS ISOMERASE"/>
    <property type="match status" value="1"/>
</dbReference>
<evidence type="ECO:0000256" key="1">
    <source>
        <dbReference type="ARBA" id="ARBA00023235"/>
    </source>
</evidence>
<name>A0A813D279_POLGL</name>
<feature type="transmembrane region" description="Helical" evidence="4">
    <location>
        <begin position="120"/>
        <end position="138"/>
    </location>
</feature>
<reference evidence="6" key="1">
    <citation type="submission" date="2021-02" db="EMBL/GenBank/DDBJ databases">
        <authorList>
            <person name="Dougan E. K."/>
            <person name="Rhodes N."/>
            <person name="Thang M."/>
            <person name="Chan C."/>
        </authorList>
    </citation>
    <scope>NUCLEOTIDE SEQUENCE</scope>
</reference>
<dbReference type="Pfam" id="PF13616">
    <property type="entry name" value="Rotamase_3"/>
    <property type="match status" value="1"/>
</dbReference>
<dbReference type="EMBL" id="CAJNNW010026164">
    <property type="protein sequence ID" value="CAE8683131.1"/>
    <property type="molecule type" value="Genomic_DNA"/>
</dbReference>
<dbReference type="EC" id="5.2.1.8" evidence="3"/>
<keyword evidence="4" id="KW-0472">Membrane</keyword>
<dbReference type="InterPro" id="IPR046357">
    <property type="entry name" value="PPIase_dom_sf"/>
</dbReference>
<dbReference type="PROSITE" id="PS50198">
    <property type="entry name" value="PPIC_PPIASE_2"/>
    <property type="match status" value="1"/>
</dbReference>
<keyword evidence="4" id="KW-1133">Transmembrane helix</keyword>
<evidence type="ECO:0000313" key="8">
    <source>
        <dbReference type="Proteomes" id="UP000654075"/>
    </source>
</evidence>
<comment type="catalytic activity">
    <reaction evidence="3">
        <text>[protein]-peptidylproline (omega=180) = [protein]-peptidylproline (omega=0)</text>
        <dbReference type="Rhea" id="RHEA:16237"/>
        <dbReference type="Rhea" id="RHEA-COMP:10747"/>
        <dbReference type="Rhea" id="RHEA-COMP:10748"/>
        <dbReference type="ChEBI" id="CHEBI:83833"/>
        <dbReference type="ChEBI" id="CHEBI:83834"/>
        <dbReference type="EC" id="5.2.1.8"/>
    </reaction>
</comment>
<dbReference type="SUPFAM" id="SSF54534">
    <property type="entry name" value="FKBP-like"/>
    <property type="match status" value="1"/>
</dbReference>
<dbReference type="Proteomes" id="UP000654075">
    <property type="component" value="Unassembled WGS sequence"/>
</dbReference>